<keyword evidence="3" id="KW-1185">Reference proteome</keyword>
<gene>
    <name evidence="2" type="ORF">CBF27_02615</name>
</gene>
<dbReference type="AlphaFoldDB" id="A0A430B0E3"/>
<proteinExistence type="predicted"/>
<dbReference type="RefSeq" id="WP_126812128.1">
    <property type="nucleotide sequence ID" value="NZ_NGKC01000002.1"/>
</dbReference>
<sequence length="251" mass="28203">MKTNRAMWSFQMKYYIRRLLVLVLLYLIVMAASCVSVVFFDGALHLESVSLLFFIFMVVAAWLNFSMSLTFFSYHGFSRKQIIRSLALAQLCISLLTAVLSVAHNLLVTSFSLEYFVVPETALQTVYLAEWTNEKPLLYALSLLFIWLCFFTGMQLGNTLAAIAYRFSRLKVFVLLSLLAAAVIGLVLGFAFLPAVIRTAVITAIRFLLGLNQTLVPKIVVPAAIIVIGLLLSFWLTRKAVARVDIRNQVD</sequence>
<keyword evidence="1" id="KW-0472">Membrane</keyword>
<organism evidence="2 3">
    <name type="scientific">Vagococcus acidifermentans</name>
    <dbReference type="NCBI Taxonomy" id="564710"/>
    <lineage>
        <taxon>Bacteria</taxon>
        <taxon>Bacillati</taxon>
        <taxon>Bacillota</taxon>
        <taxon>Bacilli</taxon>
        <taxon>Lactobacillales</taxon>
        <taxon>Enterococcaceae</taxon>
        <taxon>Vagococcus</taxon>
    </lineage>
</organism>
<protein>
    <submittedName>
        <fullName evidence="2">Uncharacterized protein</fullName>
    </submittedName>
</protein>
<feature type="transmembrane region" description="Helical" evidence="1">
    <location>
        <begin position="86"/>
        <end position="107"/>
    </location>
</feature>
<reference evidence="2 3" key="1">
    <citation type="submission" date="2017-05" db="EMBL/GenBank/DDBJ databases">
        <title>Vagococcus spp. assemblies.</title>
        <authorList>
            <person name="Gulvik C.A."/>
        </authorList>
    </citation>
    <scope>NUCLEOTIDE SEQUENCE [LARGE SCALE GENOMIC DNA]</scope>
    <source>
        <strain evidence="2 3">LMG 24798</strain>
    </source>
</reference>
<accession>A0A430B0E3</accession>
<evidence type="ECO:0000313" key="3">
    <source>
        <dbReference type="Proteomes" id="UP000286773"/>
    </source>
</evidence>
<dbReference type="OrthoDB" id="2199810at2"/>
<dbReference type="Proteomes" id="UP000286773">
    <property type="component" value="Unassembled WGS sequence"/>
</dbReference>
<feature type="transmembrane region" description="Helical" evidence="1">
    <location>
        <begin position="172"/>
        <end position="195"/>
    </location>
</feature>
<keyword evidence="1" id="KW-0812">Transmembrane</keyword>
<comment type="caution">
    <text evidence="2">The sequence shown here is derived from an EMBL/GenBank/DDBJ whole genome shotgun (WGS) entry which is preliminary data.</text>
</comment>
<name>A0A430B0E3_9ENTE</name>
<evidence type="ECO:0000313" key="2">
    <source>
        <dbReference type="EMBL" id="RSU13810.1"/>
    </source>
</evidence>
<feature type="transmembrane region" description="Helical" evidence="1">
    <location>
        <begin position="50"/>
        <end position="74"/>
    </location>
</feature>
<feature type="transmembrane region" description="Helical" evidence="1">
    <location>
        <begin position="215"/>
        <end position="237"/>
    </location>
</feature>
<dbReference type="EMBL" id="NGKC01000002">
    <property type="protein sequence ID" value="RSU13810.1"/>
    <property type="molecule type" value="Genomic_DNA"/>
</dbReference>
<dbReference type="PROSITE" id="PS51257">
    <property type="entry name" value="PROKAR_LIPOPROTEIN"/>
    <property type="match status" value="1"/>
</dbReference>
<feature type="transmembrane region" description="Helical" evidence="1">
    <location>
        <begin position="137"/>
        <end position="165"/>
    </location>
</feature>
<keyword evidence="1" id="KW-1133">Transmembrane helix</keyword>
<evidence type="ECO:0000256" key="1">
    <source>
        <dbReference type="SAM" id="Phobius"/>
    </source>
</evidence>